<feature type="domain" description="GAF" evidence="12">
    <location>
        <begin position="70"/>
        <end position="217"/>
    </location>
</feature>
<dbReference type="InterPro" id="IPR036890">
    <property type="entry name" value="HATPase_C_sf"/>
</dbReference>
<evidence type="ECO:0000259" key="12">
    <source>
        <dbReference type="SMART" id="SM00065"/>
    </source>
</evidence>
<evidence type="ECO:0000256" key="9">
    <source>
        <dbReference type="ARBA" id="ARBA00023004"/>
    </source>
</evidence>
<keyword evidence="3" id="KW-0963">Cytoplasm</keyword>
<dbReference type="SMART" id="SM00065">
    <property type="entry name" value="GAF"/>
    <property type="match status" value="2"/>
</dbReference>
<reference evidence="14 15" key="1">
    <citation type="submission" date="2018-07" db="EMBL/GenBank/DDBJ databases">
        <title>Genomic Encyclopedia of Type Strains, Phase IV (KMG-IV): sequencing the most valuable type-strain genomes for metagenomic binning, comparative biology and taxonomic classification.</title>
        <authorList>
            <person name="Goeker M."/>
        </authorList>
    </citation>
    <scope>NUCLEOTIDE SEQUENCE [LARGE SCALE GENOMIC DNA]</scope>
    <source>
        <strain evidence="14 15">DSM 44952</strain>
    </source>
</reference>
<dbReference type="GO" id="GO:0070025">
    <property type="term" value="F:carbon monoxide binding"/>
    <property type="evidence" value="ECO:0007669"/>
    <property type="project" value="UniProtKB-ARBA"/>
</dbReference>
<evidence type="ECO:0000256" key="5">
    <source>
        <dbReference type="ARBA" id="ARBA00022679"/>
    </source>
</evidence>
<dbReference type="SMART" id="SM00387">
    <property type="entry name" value="HATPase_c"/>
    <property type="match status" value="1"/>
</dbReference>
<evidence type="ECO:0000256" key="7">
    <source>
        <dbReference type="ARBA" id="ARBA00022777"/>
    </source>
</evidence>
<dbReference type="InterPro" id="IPR003594">
    <property type="entry name" value="HATPase_dom"/>
</dbReference>
<dbReference type="GO" id="GO:0046983">
    <property type="term" value="F:protein dimerization activity"/>
    <property type="evidence" value="ECO:0007669"/>
    <property type="project" value="InterPro"/>
</dbReference>
<evidence type="ECO:0000256" key="11">
    <source>
        <dbReference type="SAM" id="MobiDB-lite"/>
    </source>
</evidence>
<keyword evidence="7 14" id="KW-0418">Kinase</keyword>
<evidence type="ECO:0000256" key="6">
    <source>
        <dbReference type="ARBA" id="ARBA00022723"/>
    </source>
</evidence>
<dbReference type="GO" id="GO:0000287">
    <property type="term" value="F:magnesium ion binding"/>
    <property type="evidence" value="ECO:0007669"/>
    <property type="project" value="UniProtKB-ARBA"/>
</dbReference>
<comment type="cofactor">
    <cofactor evidence="1">
        <name>Mg(2+)</name>
        <dbReference type="ChEBI" id="CHEBI:18420"/>
    </cofactor>
</comment>
<evidence type="ECO:0000313" key="14">
    <source>
        <dbReference type="EMBL" id="RDI55253.1"/>
    </source>
</evidence>
<dbReference type="GO" id="GO:0000155">
    <property type="term" value="F:phosphorelay sensor kinase activity"/>
    <property type="evidence" value="ECO:0007669"/>
    <property type="project" value="InterPro"/>
</dbReference>
<dbReference type="SUPFAM" id="SSF55781">
    <property type="entry name" value="GAF domain-like"/>
    <property type="match status" value="2"/>
</dbReference>
<feature type="region of interest" description="Disordered" evidence="11">
    <location>
        <begin position="561"/>
        <end position="587"/>
    </location>
</feature>
<evidence type="ECO:0000256" key="3">
    <source>
        <dbReference type="ARBA" id="ARBA00022490"/>
    </source>
</evidence>
<proteinExistence type="predicted"/>
<keyword evidence="10" id="KW-0902">Two-component regulatory system</keyword>
<dbReference type="Proteomes" id="UP000255355">
    <property type="component" value="Unassembled WGS sequence"/>
</dbReference>
<dbReference type="Gene3D" id="1.20.5.1930">
    <property type="match status" value="1"/>
</dbReference>
<name>A0A370HDE0_9NOCA</name>
<dbReference type="Pfam" id="PF07730">
    <property type="entry name" value="HisKA_3"/>
    <property type="match status" value="1"/>
</dbReference>
<accession>A0A370HDE0</accession>
<keyword evidence="4" id="KW-0597">Phosphoprotein</keyword>
<dbReference type="GO" id="GO:0020037">
    <property type="term" value="F:heme binding"/>
    <property type="evidence" value="ECO:0007669"/>
    <property type="project" value="UniProtKB-ARBA"/>
</dbReference>
<dbReference type="InterPro" id="IPR011712">
    <property type="entry name" value="Sig_transdc_His_kin_sub3_dim/P"/>
</dbReference>
<dbReference type="PANTHER" id="PTHR24421">
    <property type="entry name" value="NITRATE/NITRITE SENSOR PROTEIN NARX-RELATED"/>
    <property type="match status" value="1"/>
</dbReference>
<dbReference type="EMBL" id="QQAZ01000001">
    <property type="protein sequence ID" value="RDI55253.1"/>
    <property type="molecule type" value="Genomic_DNA"/>
</dbReference>
<dbReference type="STRING" id="1210089.GCA_001613165_02101"/>
<keyword evidence="8" id="KW-0460">Magnesium</keyword>
<keyword evidence="6" id="KW-0479">Metal-binding</keyword>
<gene>
    <name evidence="14" type="ORF">DFR68_10186</name>
</gene>
<protein>
    <submittedName>
        <fullName evidence="14">Histidine kinase/DNA gyrase B/HSP90-like ATPase</fullName>
    </submittedName>
</protein>
<evidence type="ECO:0000256" key="2">
    <source>
        <dbReference type="ARBA" id="ARBA00001971"/>
    </source>
</evidence>
<evidence type="ECO:0000256" key="10">
    <source>
        <dbReference type="ARBA" id="ARBA00023012"/>
    </source>
</evidence>
<dbReference type="GO" id="GO:0019825">
    <property type="term" value="F:oxygen binding"/>
    <property type="evidence" value="ECO:0007669"/>
    <property type="project" value="UniProtKB-ARBA"/>
</dbReference>
<dbReference type="GO" id="GO:0019826">
    <property type="term" value="F:oxygen sensor activity"/>
    <property type="evidence" value="ECO:0007669"/>
    <property type="project" value="UniProtKB-ARBA"/>
</dbReference>
<dbReference type="PANTHER" id="PTHR24421:SF56">
    <property type="entry name" value="OXYGEN SENSOR HISTIDINE KINASE RESPONSE REGULATOR DOST"/>
    <property type="match status" value="1"/>
</dbReference>
<organism evidence="14 15">
    <name type="scientific">Nocardia mexicana</name>
    <dbReference type="NCBI Taxonomy" id="279262"/>
    <lineage>
        <taxon>Bacteria</taxon>
        <taxon>Bacillati</taxon>
        <taxon>Actinomycetota</taxon>
        <taxon>Actinomycetes</taxon>
        <taxon>Mycobacteriales</taxon>
        <taxon>Nocardiaceae</taxon>
        <taxon>Nocardia</taxon>
    </lineage>
</organism>
<dbReference type="SUPFAM" id="SSF55874">
    <property type="entry name" value="ATPase domain of HSP90 chaperone/DNA topoisomerase II/histidine kinase"/>
    <property type="match status" value="1"/>
</dbReference>
<evidence type="ECO:0000256" key="1">
    <source>
        <dbReference type="ARBA" id="ARBA00001946"/>
    </source>
</evidence>
<evidence type="ECO:0000256" key="8">
    <source>
        <dbReference type="ARBA" id="ARBA00022842"/>
    </source>
</evidence>
<dbReference type="Gene3D" id="3.30.450.40">
    <property type="match status" value="2"/>
</dbReference>
<dbReference type="InterPro" id="IPR050482">
    <property type="entry name" value="Sensor_HK_TwoCompSys"/>
</dbReference>
<dbReference type="FunFam" id="3.30.450.40:FF:000052">
    <property type="entry name" value="Oxygen sensor histidine kinase response regulator DevS/DosS"/>
    <property type="match status" value="1"/>
</dbReference>
<evidence type="ECO:0000313" key="15">
    <source>
        <dbReference type="Proteomes" id="UP000255355"/>
    </source>
</evidence>
<dbReference type="AlphaFoldDB" id="A0A370HDE0"/>
<dbReference type="Pfam" id="PF13185">
    <property type="entry name" value="GAF_2"/>
    <property type="match status" value="2"/>
</dbReference>
<keyword evidence="5" id="KW-0808">Transferase</keyword>
<dbReference type="CDD" id="cd16917">
    <property type="entry name" value="HATPase_UhpB-NarQ-NarX-like"/>
    <property type="match status" value="1"/>
</dbReference>
<keyword evidence="9" id="KW-0408">Iron</keyword>
<dbReference type="GO" id="GO:0070026">
    <property type="term" value="F:nitric oxide binding"/>
    <property type="evidence" value="ECO:0007669"/>
    <property type="project" value="UniProtKB-ARBA"/>
</dbReference>
<dbReference type="GO" id="GO:0070483">
    <property type="term" value="P:detection of hypoxia"/>
    <property type="evidence" value="ECO:0007669"/>
    <property type="project" value="UniProtKB-ARBA"/>
</dbReference>
<keyword evidence="15" id="KW-1185">Reference proteome</keyword>
<feature type="domain" description="Histidine kinase/HSP90-like ATPase" evidence="13">
    <location>
        <begin position="496"/>
        <end position="587"/>
    </location>
</feature>
<feature type="domain" description="GAF" evidence="12">
    <location>
        <begin position="238"/>
        <end position="386"/>
    </location>
</feature>
<dbReference type="Gene3D" id="3.30.565.10">
    <property type="entry name" value="Histidine kinase-like ATPase, C-terminal domain"/>
    <property type="match status" value="1"/>
</dbReference>
<sequence>MPLQDHPGGSAAKPSRATYPGAHSVRETLSQLGVRELLSEVRDRIEQVIDTRERMDGLVEAMLSITAGLDLERTLQTIVHTAIELVDARYGALGVRGSDEKLEQFVHEGIDDATRARIGHLPHGLGVLGLLFSQPKPIRLDNLATHPSSIGFPAHHPPMRTFLGVPVLVRDEIFGNLYLTEKAGGQPFTEDDEIVVRALAAAAGVAIDNARLYQASRTQQQWITATRDIATEFLSGTDPDEVLGDVVEHARTLTRSDFALLAIPADPDTAAEDLTELTVTQTAGSDSRSVAPTLSLTGTEVGGALLHGRPVRVDDRHGTPLGATLPGAGPAMILPLRTTDAILGVLIVAGTAETGSFGEETAELAAAFADQAALAMQMADAQQRMRELDVLSDRDRIARDLHDHVIQRLFTLGLHAQGTLARARNPDIRQRLSTLVDDLQQVIHDVRTSVFDLHGGDSQITRLRQRLHDAVHQPTAATGIAADLRVSGPLSVIDPALADHAEAVVREAVSNTVRHSGATTVTVTVTVADDLALLIEDDGRGIPADITPSGLTNLARRAEQVGGDFDTGPADSSSGRGTRLRWTAPLP</sequence>
<dbReference type="GO" id="GO:0016020">
    <property type="term" value="C:membrane"/>
    <property type="evidence" value="ECO:0007669"/>
    <property type="project" value="InterPro"/>
</dbReference>
<dbReference type="GO" id="GO:0005524">
    <property type="term" value="F:ATP binding"/>
    <property type="evidence" value="ECO:0007669"/>
    <property type="project" value="UniProtKB-ARBA"/>
</dbReference>
<comment type="caution">
    <text evidence="14">The sequence shown here is derived from an EMBL/GenBank/DDBJ whole genome shotgun (WGS) entry which is preliminary data.</text>
</comment>
<dbReference type="InterPro" id="IPR029016">
    <property type="entry name" value="GAF-like_dom_sf"/>
</dbReference>
<dbReference type="InterPro" id="IPR003018">
    <property type="entry name" value="GAF"/>
</dbReference>
<evidence type="ECO:0000256" key="4">
    <source>
        <dbReference type="ARBA" id="ARBA00022553"/>
    </source>
</evidence>
<comment type="cofactor">
    <cofactor evidence="2">
        <name>heme</name>
        <dbReference type="ChEBI" id="CHEBI:30413"/>
    </cofactor>
</comment>
<evidence type="ECO:0000259" key="13">
    <source>
        <dbReference type="SMART" id="SM00387"/>
    </source>
</evidence>
<dbReference type="Pfam" id="PF02518">
    <property type="entry name" value="HATPase_c"/>
    <property type="match status" value="1"/>
</dbReference>